<keyword evidence="2" id="KW-0902">Two-component regulatory system</keyword>
<dbReference type="AlphaFoldDB" id="A0A5R8Y0A3"/>
<dbReference type="OrthoDB" id="8912111at2"/>
<evidence type="ECO:0000256" key="7">
    <source>
        <dbReference type="PROSITE-ProRule" id="PRU01091"/>
    </source>
</evidence>
<dbReference type="EMBL" id="VANU01000004">
    <property type="protein sequence ID" value="TLP37681.1"/>
    <property type="molecule type" value="Genomic_DNA"/>
</dbReference>
<evidence type="ECO:0000259" key="9">
    <source>
        <dbReference type="PROSITE" id="PS51755"/>
    </source>
</evidence>
<dbReference type="GO" id="GO:0000976">
    <property type="term" value="F:transcription cis-regulatory region binding"/>
    <property type="evidence" value="ECO:0007669"/>
    <property type="project" value="TreeGrafter"/>
</dbReference>
<dbReference type="Pfam" id="PF00072">
    <property type="entry name" value="Response_reg"/>
    <property type="match status" value="1"/>
</dbReference>
<dbReference type="SMART" id="SM00862">
    <property type="entry name" value="Trans_reg_C"/>
    <property type="match status" value="1"/>
</dbReference>
<evidence type="ECO:0000313" key="10">
    <source>
        <dbReference type="EMBL" id="TLP37681.1"/>
    </source>
</evidence>
<dbReference type="InterPro" id="IPR001867">
    <property type="entry name" value="OmpR/PhoB-type_DNA-bd"/>
</dbReference>
<keyword evidence="4 7" id="KW-0238">DNA-binding</keyword>
<dbReference type="PANTHER" id="PTHR48111">
    <property type="entry name" value="REGULATOR OF RPOS"/>
    <property type="match status" value="1"/>
</dbReference>
<sequence>MKILLLEDDFALNDLLNEHLTDKNFDVTLCTNGQEALENLLDDVYDLALLDINTPLMSGLEVLKTLREDYNNNTPIIILTAYQDIKHLKESFENGVDDYIKKPFDLEELDQRIMKLCKNFMIEQSSEFKISDDITFLPNTCVIKIKDKTKKIALKERDILKYFFNHKNRVISSDELLQNIWAYDEMPTDATIRVYIKNLREILGKERIQTIRGIGYKFE</sequence>
<dbReference type="GO" id="GO:0000156">
    <property type="term" value="F:phosphorelay response regulator activity"/>
    <property type="evidence" value="ECO:0007669"/>
    <property type="project" value="TreeGrafter"/>
</dbReference>
<accession>A0A5R8Y0A3</accession>
<evidence type="ECO:0000256" key="5">
    <source>
        <dbReference type="ARBA" id="ARBA00023163"/>
    </source>
</evidence>
<feature type="domain" description="OmpR/PhoB-type" evidence="9">
    <location>
        <begin position="125"/>
        <end position="219"/>
    </location>
</feature>
<gene>
    <name evidence="10" type="ORF">FDK22_10210</name>
</gene>
<evidence type="ECO:0000259" key="8">
    <source>
        <dbReference type="PROSITE" id="PS50110"/>
    </source>
</evidence>
<keyword evidence="3" id="KW-0805">Transcription regulation</keyword>
<evidence type="ECO:0000256" key="2">
    <source>
        <dbReference type="ARBA" id="ARBA00023012"/>
    </source>
</evidence>
<proteinExistence type="predicted"/>
<dbReference type="PANTHER" id="PTHR48111:SF21">
    <property type="entry name" value="DNA-BINDING DUAL MASTER TRANSCRIPTIONAL REGULATOR RPAA"/>
    <property type="match status" value="1"/>
</dbReference>
<protein>
    <submittedName>
        <fullName evidence="10">Response regulator transcription factor</fullName>
    </submittedName>
</protein>
<evidence type="ECO:0000256" key="1">
    <source>
        <dbReference type="ARBA" id="ARBA00022553"/>
    </source>
</evidence>
<feature type="domain" description="Response regulatory" evidence="8">
    <location>
        <begin position="2"/>
        <end position="117"/>
    </location>
</feature>
<dbReference type="PROSITE" id="PS51755">
    <property type="entry name" value="OMPR_PHOB"/>
    <property type="match status" value="1"/>
</dbReference>
<evidence type="ECO:0000256" key="3">
    <source>
        <dbReference type="ARBA" id="ARBA00023015"/>
    </source>
</evidence>
<dbReference type="Pfam" id="PF00486">
    <property type="entry name" value="Trans_reg_C"/>
    <property type="match status" value="1"/>
</dbReference>
<comment type="caution">
    <text evidence="10">The sequence shown here is derived from an EMBL/GenBank/DDBJ whole genome shotgun (WGS) entry which is preliminary data.</text>
</comment>
<dbReference type="Gene3D" id="1.10.10.10">
    <property type="entry name" value="Winged helix-like DNA-binding domain superfamily/Winged helix DNA-binding domain"/>
    <property type="match status" value="1"/>
</dbReference>
<dbReference type="InterPro" id="IPR036388">
    <property type="entry name" value="WH-like_DNA-bd_sf"/>
</dbReference>
<dbReference type="SMART" id="SM00448">
    <property type="entry name" value="REC"/>
    <property type="match status" value="1"/>
</dbReference>
<dbReference type="Gene3D" id="3.40.50.2300">
    <property type="match status" value="1"/>
</dbReference>
<keyword evidence="5" id="KW-0804">Transcription</keyword>
<evidence type="ECO:0000256" key="6">
    <source>
        <dbReference type="PROSITE-ProRule" id="PRU00169"/>
    </source>
</evidence>
<keyword evidence="1 6" id="KW-0597">Phosphoprotein</keyword>
<organism evidence="10 11">
    <name type="scientific">Arcobacter arenosus</name>
    <dbReference type="NCBI Taxonomy" id="2576037"/>
    <lineage>
        <taxon>Bacteria</taxon>
        <taxon>Pseudomonadati</taxon>
        <taxon>Campylobacterota</taxon>
        <taxon>Epsilonproteobacteria</taxon>
        <taxon>Campylobacterales</taxon>
        <taxon>Arcobacteraceae</taxon>
        <taxon>Arcobacter</taxon>
    </lineage>
</organism>
<dbReference type="GO" id="GO:0006355">
    <property type="term" value="P:regulation of DNA-templated transcription"/>
    <property type="evidence" value="ECO:0007669"/>
    <property type="project" value="InterPro"/>
</dbReference>
<feature type="DNA-binding region" description="OmpR/PhoB-type" evidence="7">
    <location>
        <begin position="125"/>
        <end position="219"/>
    </location>
</feature>
<dbReference type="InterPro" id="IPR001789">
    <property type="entry name" value="Sig_transdc_resp-reg_receiver"/>
</dbReference>
<dbReference type="GO" id="GO:0032993">
    <property type="term" value="C:protein-DNA complex"/>
    <property type="evidence" value="ECO:0007669"/>
    <property type="project" value="TreeGrafter"/>
</dbReference>
<dbReference type="Proteomes" id="UP000308901">
    <property type="component" value="Unassembled WGS sequence"/>
</dbReference>
<reference evidence="10 11" key="1">
    <citation type="submission" date="2019-05" db="EMBL/GenBank/DDBJ databases">
        <title>Arcobacter sp. nov., isolated from sea sediment.</title>
        <authorList>
            <person name="Kim W."/>
        </authorList>
    </citation>
    <scope>NUCLEOTIDE SEQUENCE [LARGE SCALE GENOMIC DNA]</scope>
    <source>
        <strain evidence="10 11">CAU 1517</strain>
    </source>
</reference>
<name>A0A5R8Y0A3_9BACT</name>
<dbReference type="InterPro" id="IPR039420">
    <property type="entry name" value="WalR-like"/>
</dbReference>
<dbReference type="RefSeq" id="WP_138152861.1">
    <property type="nucleotide sequence ID" value="NZ_CBDDKQ010000004.1"/>
</dbReference>
<dbReference type="PROSITE" id="PS50110">
    <property type="entry name" value="RESPONSE_REGULATORY"/>
    <property type="match status" value="1"/>
</dbReference>
<feature type="modified residue" description="4-aspartylphosphate" evidence="6">
    <location>
        <position position="51"/>
    </location>
</feature>
<evidence type="ECO:0000256" key="4">
    <source>
        <dbReference type="ARBA" id="ARBA00023125"/>
    </source>
</evidence>
<dbReference type="GO" id="GO:0005829">
    <property type="term" value="C:cytosol"/>
    <property type="evidence" value="ECO:0007669"/>
    <property type="project" value="TreeGrafter"/>
</dbReference>
<dbReference type="SUPFAM" id="SSF52172">
    <property type="entry name" value="CheY-like"/>
    <property type="match status" value="1"/>
</dbReference>
<dbReference type="CDD" id="cd00383">
    <property type="entry name" value="trans_reg_C"/>
    <property type="match status" value="1"/>
</dbReference>
<keyword evidence="11" id="KW-1185">Reference proteome</keyword>
<evidence type="ECO:0000313" key="11">
    <source>
        <dbReference type="Proteomes" id="UP000308901"/>
    </source>
</evidence>
<dbReference type="InterPro" id="IPR011006">
    <property type="entry name" value="CheY-like_superfamily"/>
</dbReference>